<sequence>MLHTELRLAQPVPVPVPVARIFGSQKNSFQRLFIKRRKLFLIMKAD</sequence>
<accession>A0A096GX35</accession>
<gene>
    <name evidence="1" type="ORF">P353_13470</name>
</gene>
<evidence type="ECO:0000313" key="2">
    <source>
        <dbReference type="Proteomes" id="UP000029553"/>
    </source>
</evidence>
<name>A0A096GX35_COMTE</name>
<organism evidence="1 2">
    <name type="scientific">Comamonas testosteroni</name>
    <name type="common">Pseudomonas testosteroni</name>
    <dbReference type="NCBI Taxonomy" id="285"/>
    <lineage>
        <taxon>Bacteria</taxon>
        <taxon>Pseudomonadati</taxon>
        <taxon>Pseudomonadota</taxon>
        <taxon>Betaproteobacteria</taxon>
        <taxon>Burkholderiales</taxon>
        <taxon>Comamonadaceae</taxon>
        <taxon>Comamonas</taxon>
    </lineage>
</organism>
<comment type="caution">
    <text evidence="1">The sequence shown here is derived from an EMBL/GenBank/DDBJ whole genome shotgun (WGS) entry which is preliminary data.</text>
</comment>
<proteinExistence type="predicted"/>
<dbReference type="AlphaFoldDB" id="A0A096GX35"/>
<reference evidence="1 2" key="1">
    <citation type="submission" date="2013-09" db="EMBL/GenBank/DDBJ databases">
        <title>High correlation between genotypes and phenotypes of environmental bacteria Comamonas testosteroni strains.</title>
        <authorList>
            <person name="Liu L."/>
            <person name="Zhu W."/>
            <person name="Xia X."/>
            <person name="Xu B."/>
            <person name="Luo M."/>
            <person name="Wang G."/>
        </authorList>
    </citation>
    <scope>NUCLEOTIDE SEQUENCE [LARGE SCALE GENOMIC DNA]</scope>
    <source>
        <strain evidence="1 2">JL40</strain>
    </source>
</reference>
<protein>
    <submittedName>
        <fullName evidence="1">Uncharacterized protein</fullName>
    </submittedName>
</protein>
<dbReference type="Proteomes" id="UP000029553">
    <property type="component" value="Unassembled WGS sequence"/>
</dbReference>
<dbReference type="EMBL" id="AWOR01000046">
    <property type="protein sequence ID" value="KGH29740.1"/>
    <property type="molecule type" value="Genomic_DNA"/>
</dbReference>
<evidence type="ECO:0000313" key="1">
    <source>
        <dbReference type="EMBL" id="KGH29740.1"/>
    </source>
</evidence>